<dbReference type="InterPro" id="IPR051201">
    <property type="entry name" value="Chloro_Bact_Ser_Proteases"/>
</dbReference>
<dbReference type="InterPro" id="IPR001940">
    <property type="entry name" value="Peptidase_S1C"/>
</dbReference>
<keyword evidence="1" id="KW-0645">Protease</keyword>
<evidence type="ECO:0000313" key="7">
    <source>
        <dbReference type="Proteomes" id="UP000724149"/>
    </source>
</evidence>
<dbReference type="Gene3D" id="2.40.10.120">
    <property type="match status" value="1"/>
</dbReference>
<dbReference type="PRINTS" id="PR00834">
    <property type="entry name" value="PROTEASES2C"/>
</dbReference>
<dbReference type="SUPFAM" id="SSF50494">
    <property type="entry name" value="Trypsin-like serine proteases"/>
    <property type="match status" value="1"/>
</dbReference>
<accession>A0ABS2GKK7</accession>
<proteinExistence type="predicted"/>
<dbReference type="SUPFAM" id="SSF50156">
    <property type="entry name" value="PDZ domain-like"/>
    <property type="match status" value="1"/>
</dbReference>
<feature type="compositionally biased region" description="Basic and acidic residues" evidence="3">
    <location>
        <begin position="1"/>
        <end position="18"/>
    </location>
</feature>
<feature type="compositionally biased region" description="Low complexity" evidence="3">
    <location>
        <begin position="19"/>
        <end position="30"/>
    </location>
</feature>
<keyword evidence="4" id="KW-1133">Transmembrane helix</keyword>
<protein>
    <submittedName>
        <fullName evidence="6">Trypsin-like peptidase domain-containing protein</fullName>
    </submittedName>
</protein>
<feature type="compositionally biased region" description="Low complexity" evidence="3">
    <location>
        <begin position="183"/>
        <end position="195"/>
    </location>
</feature>
<dbReference type="Gene3D" id="2.30.42.10">
    <property type="match status" value="1"/>
</dbReference>
<feature type="region of interest" description="Disordered" evidence="3">
    <location>
        <begin position="169"/>
        <end position="195"/>
    </location>
</feature>
<evidence type="ECO:0000259" key="5">
    <source>
        <dbReference type="Pfam" id="PF13180"/>
    </source>
</evidence>
<name>A0ABS2GKK7_9FIRM</name>
<dbReference type="Pfam" id="PF13365">
    <property type="entry name" value="Trypsin_2"/>
    <property type="match status" value="1"/>
</dbReference>
<dbReference type="PANTHER" id="PTHR43343">
    <property type="entry name" value="PEPTIDASE S12"/>
    <property type="match status" value="1"/>
</dbReference>
<dbReference type="Pfam" id="PF13180">
    <property type="entry name" value="PDZ_2"/>
    <property type="match status" value="1"/>
</dbReference>
<feature type="region of interest" description="Disordered" evidence="3">
    <location>
        <begin position="1"/>
        <end position="102"/>
    </location>
</feature>
<dbReference type="InterPro" id="IPR009003">
    <property type="entry name" value="Peptidase_S1_PA"/>
</dbReference>
<evidence type="ECO:0000256" key="4">
    <source>
        <dbReference type="SAM" id="Phobius"/>
    </source>
</evidence>
<dbReference type="PANTHER" id="PTHR43343:SF3">
    <property type="entry name" value="PROTEASE DO-LIKE 8, CHLOROPLASTIC"/>
    <property type="match status" value="1"/>
</dbReference>
<evidence type="ECO:0000256" key="1">
    <source>
        <dbReference type="ARBA" id="ARBA00022670"/>
    </source>
</evidence>
<keyword evidence="4" id="KW-0472">Membrane</keyword>
<evidence type="ECO:0000256" key="2">
    <source>
        <dbReference type="ARBA" id="ARBA00022801"/>
    </source>
</evidence>
<gene>
    <name evidence="6" type="ORF">H9X81_04785</name>
</gene>
<feature type="domain" description="PDZ" evidence="5">
    <location>
        <begin position="407"/>
        <end position="497"/>
    </location>
</feature>
<dbReference type="InterPro" id="IPR001478">
    <property type="entry name" value="PDZ"/>
</dbReference>
<feature type="compositionally biased region" description="Polar residues" evidence="3">
    <location>
        <begin position="66"/>
        <end position="77"/>
    </location>
</feature>
<dbReference type="InterPro" id="IPR036034">
    <property type="entry name" value="PDZ_sf"/>
</dbReference>
<organism evidence="6 7">
    <name type="scientific">Hydrogenoanaerobacterium saccharovorans</name>
    <dbReference type="NCBI Taxonomy" id="474960"/>
    <lineage>
        <taxon>Bacteria</taxon>
        <taxon>Bacillati</taxon>
        <taxon>Bacillota</taxon>
        <taxon>Clostridia</taxon>
        <taxon>Eubacteriales</taxon>
        <taxon>Oscillospiraceae</taxon>
        <taxon>Hydrogenoanaerobacterium</taxon>
    </lineage>
</organism>
<dbReference type="EMBL" id="JACSNR010000004">
    <property type="protein sequence ID" value="MBM6923007.1"/>
    <property type="molecule type" value="Genomic_DNA"/>
</dbReference>
<keyword evidence="4" id="KW-0812">Transmembrane</keyword>
<feature type="transmembrane region" description="Helical" evidence="4">
    <location>
        <begin position="135"/>
        <end position="156"/>
    </location>
</feature>
<sequence>MNDNREYPNGEPMDETRRNTNGNTEQGNGEIHSDDRIYPPRNGSADQERMSGYASTGYGGVHSGPDHNSGNTGNPNQGEERRDYGVDPFSAGQNRRSDRPYGMTGTYEWNFADYDQQSSAPARDQAARKKRGRMAAILVGCLVGVFALAFCGYSIYSAIDSSRVEQDNSSSEVSALPGLNIQDTPSDSDTTVSSDGKLSDKEIIKKVSPAVVGIECYAFGNSFTPSSSGSGIIMTADGYIVTNAHVVEDAAGITVVLENGDAYAAELIGADSDTDLAVLKIEASNLTYAEFGNSDELERGDRVIAIGNPGGTVLAGSTTGGMVSGLNRNINSSSPYSTSYIQVDAAINPGNSGGALVNEYGQVVGINSAKIAETDYEGIGFAIPINEALPIIQELMQYGHVTGRAALGIQGYMINEAVAAMRRMPVGFGIEAVDPSSDLASKNVVAGDIITYINDKQVTSYDVLANELAEFKPGDTVKLTIYRSSSSGGAGRSFEVNVVLIESAGE</sequence>
<reference evidence="6 7" key="1">
    <citation type="journal article" date="2021" name="Sci. Rep.">
        <title>The distribution of antibiotic resistance genes in chicken gut microbiota commensals.</title>
        <authorList>
            <person name="Juricova H."/>
            <person name="Matiasovicova J."/>
            <person name="Kubasova T."/>
            <person name="Cejkova D."/>
            <person name="Rychlik I."/>
        </authorList>
    </citation>
    <scope>NUCLEOTIDE SEQUENCE [LARGE SCALE GENOMIC DNA]</scope>
    <source>
        <strain evidence="6 7">An564</strain>
    </source>
</reference>
<evidence type="ECO:0000313" key="6">
    <source>
        <dbReference type="EMBL" id="MBM6923007.1"/>
    </source>
</evidence>
<keyword evidence="2" id="KW-0378">Hydrolase</keyword>
<keyword evidence="7" id="KW-1185">Reference proteome</keyword>
<dbReference type="Proteomes" id="UP000724149">
    <property type="component" value="Unassembled WGS sequence"/>
</dbReference>
<evidence type="ECO:0000256" key="3">
    <source>
        <dbReference type="SAM" id="MobiDB-lite"/>
    </source>
</evidence>
<comment type="caution">
    <text evidence="6">The sequence shown here is derived from an EMBL/GenBank/DDBJ whole genome shotgun (WGS) entry which is preliminary data.</text>
</comment>